<feature type="binding site" evidence="6">
    <location>
        <position position="396"/>
    </location>
    <ligand>
        <name>(S)-malate</name>
        <dbReference type="ChEBI" id="CHEBI:15589"/>
    </ligand>
</feature>
<evidence type="ECO:0000259" key="8">
    <source>
        <dbReference type="PROSITE" id="PS51671"/>
    </source>
</evidence>
<dbReference type="KEGG" id="pbk:Back11_01160"/>
<dbReference type="InterPro" id="IPR012301">
    <property type="entry name" value="Malic_N_dom"/>
</dbReference>
<feature type="domain" description="ACT" evidence="8">
    <location>
        <begin position="16"/>
        <end position="90"/>
    </location>
</feature>
<evidence type="ECO:0000256" key="6">
    <source>
        <dbReference type="PIRSR" id="PIRSR000106-2"/>
    </source>
</evidence>
<dbReference type="InterPro" id="IPR037062">
    <property type="entry name" value="Malic_N_dom_sf"/>
</dbReference>
<feature type="binding site" evidence="7">
    <location>
        <position position="216"/>
    </location>
    <ligand>
        <name>a divalent metal cation</name>
        <dbReference type="ChEBI" id="CHEBI:60240"/>
    </ligand>
</feature>
<evidence type="ECO:0000256" key="7">
    <source>
        <dbReference type="PIRSR" id="PIRSR000106-3"/>
    </source>
</evidence>
<dbReference type="GO" id="GO:0004470">
    <property type="term" value="F:malic enzyme activity"/>
    <property type="evidence" value="ECO:0007669"/>
    <property type="project" value="InterPro"/>
</dbReference>
<dbReference type="GO" id="GO:0046872">
    <property type="term" value="F:metal ion binding"/>
    <property type="evidence" value="ECO:0007669"/>
    <property type="project" value="UniProtKB-KW"/>
</dbReference>
<dbReference type="FunFam" id="3.40.50.10380:FF:000003">
    <property type="entry name" value="NADP-dependent malic enzyme"/>
    <property type="match status" value="1"/>
</dbReference>
<dbReference type="Gene3D" id="3.40.50.10380">
    <property type="entry name" value="Malic enzyme, N-terminal domain"/>
    <property type="match status" value="1"/>
</dbReference>
<protein>
    <submittedName>
        <fullName evidence="9">Malate oxidoreductase</fullName>
    </submittedName>
</protein>
<dbReference type="AlphaFoldDB" id="A0A3G9IYL1"/>
<keyword evidence="4" id="KW-0560">Oxidoreductase</keyword>
<dbReference type="EMBL" id="AP019308">
    <property type="protein sequence ID" value="BBH18771.1"/>
    <property type="molecule type" value="Genomic_DNA"/>
</dbReference>
<dbReference type="Pfam" id="PF00390">
    <property type="entry name" value="malic"/>
    <property type="match status" value="1"/>
</dbReference>
<evidence type="ECO:0000256" key="4">
    <source>
        <dbReference type="ARBA" id="ARBA00023002"/>
    </source>
</evidence>
<comment type="cofactor">
    <cofactor evidence="1">
        <name>Mn(2+)</name>
        <dbReference type="ChEBI" id="CHEBI:29035"/>
    </cofactor>
</comment>
<organism evidence="9 10">
    <name type="scientific">Paenibacillus baekrokdamisoli</name>
    <dbReference type="NCBI Taxonomy" id="1712516"/>
    <lineage>
        <taxon>Bacteria</taxon>
        <taxon>Bacillati</taxon>
        <taxon>Bacillota</taxon>
        <taxon>Bacilli</taxon>
        <taxon>Bacillales</taxon>
        <taxon>Paenibacillaceae</taxon>
        <taxon>Paenibacillus</taxon>
    </lineage>
</organism>
<dbReference type="GO" id="GO:0016616">
    <property type="term" value="F:oxidoreductase activity, acting on the CH-OH group of donors, NAD or NADP as acceptor"/>
    <property type="evidence" value="ECO:0007669"/>
    <property type="project" value="InterPro"/>
</dbReference>
<feature type="binding site" evidence="7">
    <location>
        <position position="241"/>
    </location>
    <ligand>
        <name>a divalent metal cation</name>
        <dbReference type="ChEBI" id="CHEBI:60240"/>
    </ligand>
</feature>
<dbReference type="CDD" id="cd05311">
    <property type="entry name" value="NAD_bind_2_malic_enz"/>
    <property type="match status" value="1"/>
</dbReference>
<dbReference type="InterPro" id="IPR051674">
    <property type="entry name" value="Malate_Decarboxylase"/>
</dbReference>
<dbReference type="Proteomes" id="UP000275368">
    <property type="component" value="Chromosome"/>
</dbReference>
<name>A0A3G9IYL1_9BACL</name>
<feature type="active site" description="Proton donor" evidence="5">
    <location>
        <position position="118"/>
    </location>
</feature>
<evidence type="ECO:0000256" key="5">
    <source>
        <dbReference type="PIRSR" id="PIRSR000106-1"/>
    </source>
</evidence>
<dbReference type="FunFam" id="3.40.50.720:FF:000095">
    <property type="entry name" value="NADP-dependent malic enzyme"/>
    <property type="match status" value="1"/>
</dbReference>
<dbReference type="InterPro" id="IPR012302">
    <property type="entry name" value="Malic_NAD-bd"/>
</dbReference>
<dbReference type="InterPro" id="IPR045213">
    <property type="entry name" value="Malic_NAD-bd_bact_type"/>
</dbReference>
<feature type="binding site" evidence="6">
    <location>
        <position position="367"/>
    </location>
    <ligand>
        <name>(S)-malate</name>
        <dbReference type="ChEBI" id="CHEBI:15589"/>
    </ligand>
</feature>
<comment type="similarity">
    <text evidence="2">Belongs to the malic enzymes family.</text>
</comment>
<evidence type="ECO:0000256" key="2">
    <source>
        <dbReference type="ARBA" id="ARBA00008785"/>
    </source>
</evidence>
<feature type="binding site" evidence="7">
    <location>
        <position position="215"/>
    </location>
    <ligand>
        <name>a divalent metal cation</name>
        <dbReference type="ChEBI" id="CHEBI:60240"/>
    </ligand>
</feature>
<dbReference type="PIRSF" id="PIRSF000106">
    <property type="entry name" value="ME"/>
    <property type="match status" value="1"/>
</dbReference>
<keyword evidence="3 7" id="KW-0479">Metal-binding</keyword>
<dbReference type="SMART" id="SM01274">
    <property type="entry name" value="malic"/>
    <property type="match status" value="1"/>
</dbReference>
<dbReference type="InterPro" id="IPR002912">
    <property type="entry name" value="ACT_dom"/>
</dbReference>
<dbReference type="OrthoDB" id="9805787at2"/>
<gene>
    <name evidence="9" type="ORF">Back11_01160</name>
</gene>
<feature type="active site" description="Proton acceptor" evidence="5">
    <location>
        <position position="173"/>
    </location>
</feature>
<sequence length="491" mass="52337">MTGTGSGSGTGSTSIVIRIEMTKDLVTFGQIATAIGDAGGDVVAIDVAQSSKAKTIRDITVQVSDHQQSDHVVSAVSKLEGIQVIHVSDQTFLIHLGGKIEIMPKVPIKNRDDLSRVYTPGVARVCMAIHEDPKKAYTLTIKRNTVAVVSDGSAVLGLGNIGPEAAMPVMEGKAMLFKQMADVDAFPICLDTQSTEEIIQIVKALAPTFGGINLEDISSPRCFEIEQRLIEELNIPVFHDDQHGTAVVLLAGLLNAVKVVGKELNRCKVVVCGIGAAGIACTKMLLAAGVVNIVGVDREGAIVRGASYSNSAWQWYADHTNPERLNGTLGDVISGADIFIGLSGPKVLGVEDVKKMAQDPIVFAMANPTPEISPEEAEPYVRVMATGRSDYPNQINNVLCFPGLFRGVLDCRASRITEEMKLAAASAIASVVSDEELNEYYIIPSVFNQMVVEKVREAVISAAYQSGVARRNKGWEVAKEVAVLSSSGEFA</sequence>
<dbReference type="GO" id="GO:0051287">
    <property type="term" value="F:NAD binding"/>
    <property type="evidence" value="ECO:0007669"/>
    <property type="project" value="InterPro"/>
</dbReference>
<dbReference type="PANTHER" id="PTHR43237:SF4">
    <property type="entry name" value="NADP-DEPENDENT MALIC ENZYME"/>
    <property type="match status" value="1"/>
</dbReference>
<evidence type="ECO:0000256" key="3">
    <source>
        <dbReference type="ARBA" id="ARBA00022723"/>
    </source>
</evidence>
<dbReference type="InterPro" id="IPR036291">
    <property type="entry name" value="NAD(P)-bd_dom_sf"/>
</dbReference>
<dbReference type="SMART" id="SM00919">
    <property type="entry name" value="Malic_M"/>
    <property type="match status" value="1"/>
</dbReference>
<keyword evidence="10" id="KW-1185">Reference proteome</keyword>
<dbReference type="InterPro" id="IPR001891">
    <property type="entry name" value="Malic_OxRdtase"/>
</dbReference>
<dbReference type="PANTHER" id="PTHR43237">
    <property type="entry name" value="NADP-DEPENDENT MALIC ENZYME"/>
    <property type="match status" value="1"/>
</dbReference>
<dbReference type="InterPro" id="IPR015884">
    <property type="entry name" value="Malic_enzyme_CS"/>
</dbReference>
<evidence type="ECO:0000313" key="10">
    <source>
        <dbReference type="Proteomes" id="UP000275368"/>
    </source>
</evidence>
<dbReference type="SUPFAM" id="SSF51735">
    <property type="entry name" value="NAD(P)-binding Rossmann-fold domains"/>
    <property type="match status" value="1"/>
</dbReference>
<dbReference type="PROSITE" id="PS00331">
    <property type="entry name" value="MALIC_ENZYMES"/>
    <property type="match status" value="1"/>
</dbReference>
<proteinExistence type="inferred from homology"/>
<dbReference type="InterPro" id="IPR046346">
    <property type="entry name" value="Aminoacid_DH-like_N_sf"/>
</dbReference>
<reference evidence="9 10" key="1">
    <citation type="submission" date="2018-11" db="EMBL/GenBank/DDBJ databases">
        <title>Complete genome sequence of Paenibacillus baekrokdamisoli strain KCTC 33723.</title>
        <authorList>
            <person name="Kang S.W."/>
            <person name="Lee K.C."/>
            <person name="Kim K.K."/>
            <person name="Kim J.S."/>
            <person name="Kim D.S."/>
            <person name="Ko S.H."/>
            <person name="Yang S.H."/>
            <person name="Lee J.S."/>
        </authorList>
    </citation>
    <scope>NUCLEOTIDE SEQUENCE [LARGE SCALE GENOMIC DNA]</scope>
    <source>
        <strain evidence="9 10">KCTC 33723</strain>
    </source>
</reference>
<dbReference type="PROSITE" id="PS51671">
    <property type="entry name" value="ACT"/>
    <property type="match status" value="1"/>
</dbReference>
<dbReference type="SUPFAM" id="SSF53223">
    <property type="entry name" value="Aminoacid dehydrogenase-like, N-terminal domain"/>
    <property type="match status" value="1"/>
</dbReference>
<evidence type="ECO:0000313" key="9">
    <source>
        <dbReference type="EMBL" id="BBH18771.1"/>
    </source>
</evidence>
<dbReference type="Gene3D" id="3.40.50.720">
    <property type="entry name" value="NAD(P)-binding Rossmann-like Domain"/>
    <property type="match status" value="1"/>
</dbReference>
<comment type="cofactor">
    <cofactor evidence="7">
        <name>Mg(2+)</name>
        <dbReference type="ChEBI" id="CHEBI:18420"/>
    </cofactor>
    <cofactor evidence="7">
        <name>Mn(2+)</name>
        <dbReference type="ChEBI" id="CHEBI:29035"/>
    </cofactor>
    <text evidence="7">Divalent metal cations. Prefers magnesium or manganese.</text>
</comment>
<dbReference type="Pfam" id="PF03949">
    <property type="entry name" value="Malic_M"/>
    <property type="match status" value="1"/>
</dbReference>
<evidence type="ECO:0000256" key="1">
    <source>
        <dbReference type="ARBA" id="ARBA00001936"/>
    </source>
</evidence>
<dbReference type="RefSeq" id="WP_125665694.1">
    <property type="nucleotide sequence ID" value="NZ_JACHXC010000004.1"/>
</dbReference>
<accession>A0A3G9IYL1</accession>